<dbReference type="RefSeq" id="XP_037221298.1">
    <property type="nucleotide sequence ID" value="XM_037361006.1"/>
</dbReference>
<keyword evidence="3" id="KW-1185">Reference proteome</keyword>
<keyword evidence="1" id="KW-0732">Signal</keyword>
<protein>
    <recommendedName>
        <fullName evidence="4">Cellobiose dehydrogenase cytochrome domain-containing protein</fullName>
    </recommendedName>
</protein>
<evidence type="ECO:0000313" key="2">
    <source>
        <dbReference type="EMBL" id="KAF7306279.1"/>
    </source>
</evidence>
<dbReference type="OrthoDB" id="3018432at2759"/>
<name>A0A8H6WBE0_9AGAR</name>
<feature type="signal peptide" evidence="1">
    <location>
        <begin position="1"/>
        <end position="22"/>
    </location>
</feature>
<dbReference type="Proteomes" id="UP000636479">
    <property type="component" value="Unassembled WGS sequence"/>
</dbReference>
<proteinExistence type="predicted"/>
<evidence type="ECO:0000313" key="3">
    <source>
        <dbReference type="Proteomes" id="UP000636479"/>
    </source>
</evidence>
<organism evidence="2 3">
    <name type="scientific">Mycena indigotica</name>
    <dbReference type="NCBI Taxonomy" id="2126181"/>
    <lineage>
        <taxon>Eukaryota</taxon>
        <taxon>Fungi</taxon>
        <taxon>Dikarya</taxon>
        <taxon>Basidiomycota</taxon>
        <taxon>Agaricomycotina</taxon>
        <taxon>Agaricomycetes</taxon>
        <taxon>Agaricomycetidae</taxon>
        <taxon>Agaricales</taxon>
        <taxon>Marasmiineae</taxon>
        <taxon>Mycenaceae</taxon>
        <taxon>Mycena</taxon>
    </lineage>
</organism>
<sequence length="239" mass="25487">MMLLHSLIILATLFTLPSGCIAVTTNNKPTRTCSSTIGLCFNQVSDPATQMSVGLVLPPSGSFNREFIAQVTIPLPYGAAGFSLVDTQGTGSTSANDQKADEFFGTEPVMLEWFLAATQHTAAGAVSVNVLLVQRSMPSPDKAQLVPMVSDANITVSPLSAYTATNATFIYRCKKCFNMDSSGYLLLFRTDASPMYPAPGAYNASFTTKGATITRIDLANISEFESRDYASFLSAASLE</sequence>
<gene>
    <name evidence="2" type="ORF">MIND_00418800</name>
</gene>
<dbReference type="EMBL" id="JACAZF010000004">
    <property type="protein sequence ID" value="KAF7306279.1"/>
    <property type="molecule type" value="Genomic_DNA"/>
</dbReference>
<dbReference type="AlphaFoldDB" id="A0A8H6WBE0"/>
<dbReference type="GeneID" id="59343522"/>
<comment type="caution">
    <text evidence="2">The sequence shown here is derived from an EMBL/GenBank/DDBJ whole genome shotgun (WGS) entry which is preliminary data.</text>
</comment>
<accession>A0A8H6WBE0</accession>
<evidence type="ECO:0000256" key="1">
    <source>
        <dbReference type="SAM" id="SignalP"/>
    </source>
</evidence>
<reference evidence="2" key="1">
    <citation type="submission" date="2020-05" db="EMBL/GenBank/DDBJ databases">
        <title>Mycena genomes resolve the evolution of fungal bioluminescence.</title>
        <authorList>
            <person name="Tsai I.J."/>
        </authorList>
    </citation>
    <scope>NUCLEOTIDE SEQUENCE</scope>
    <source>
        <strain evidence="2">171206Taipei</strain>
    </source>
</reference>
<feature type="chain" id="PRO_5034198657" description="Cellobiose dehydrogenase cytochrome domain-containing protein" evidence="1">
    <location>
        <begin position="23"/>
        <end position="239"/>
    </location>
</feature>
<evidence type="ECO:0008006" key="4">
    <source>
        <dbReference type="Google" id="ProtNLM"/>
    </source>
</evidence>